<dbReference type="Proteomes" id="UP000323560">
    <property type="component" value="Chromosome"/>
</dbReference>
<dbReference type="GO" id="GO:0005525">
    <property type="term" value="F:GTP binding"/>
    <property type="evidence" value="ECO:0007669"/>
    <property type="project" value="UniProtKB-UniRule"/>
</dbReference>
<keyword evidence="2 7" id="KW-0819">tRNA processing</keyword>
<feature type="binding site" evidence="7">
    <location>
        <position position="132"/>
    </location>
    <ligand>
        <name>(6S)-5-formyl-5,6,7,8-tetrahydrofolate</name>
        <dbReference type="ChEBI" id="CHEBI:57457"/>
    </ligand>
</feature>
<reference evidence="9 10" key="1">
    <citation type="submission" date="2019-08" db="EMBL/GenBank/DDBJ databases">
        <title>Gluconobacter frateurii HD924 genome.</title>
        <authorList>
            <person name="Liu Y."/>
            <person name="Zhang P."/>
        </authorList>
    </citation>
    <scope>NUCLEOTIDE SEQUENCE [LARGE SCALE GENOMIC DNA]</scope>
    <source>
        <strain evidence="9 10">HD924</strain>
    </source>
</reference>
<feature type="binding site" evidence="7">
    <location>
        <begin position="281"/>
        <end position="284"/>
    </location>
    <ligand>
        <name>GTP</name>
        <dbReference type="ChEBI" id="CHEBI:37565"/>
    </ligand>
</feature>
<dbReference type="NCBIfam" id="NF003661">
    <property type="entry name" value="PRK05291.1-3"/>
    <property type="match status" value="1"/>
</dbReference>
<comment type="function">
    <text evidence="7">Exhibits a very high intrinsic GTPase hydrolysis rate. Involved in the addition of a carboxymethylaminomethyl (cmnm) group at the wobble position (U34) of certain tRNAs, forming tRNA-cmnm(5)s(2)U34.</text>
</comment>
<dbReference type="InterPro" id="IPR027417">
    <property type="entry name" value="P-loop_NTPase"/>
</dbReference>
<dbReference type="Gene3D" id="1.20.120.430">
    <property type="entry name" value="tRNA modification GTPase MnmE domain 2"/>
    <property type="match status" value="1"/>
</dbReference>
<comment type="subunit">
    <text evidence="7">Homodimer. Heterotetramer of two MnmE and two MnmG subunits.</text>
</comment>
<comment type="caution">
    <text evidence="7">Lacks conserved residue(s) required for the propagation of feature annotation.</text>
</comment>
<dbReference type="Gene3D" id="3.30.1360.120">
    <property type="entry name" value="Probable tRNA modification gtpase trme, domain 1"/>
    <property type="match status" value="1"/>
</dbReference>
<dbReference type="GO" id="GO:0003924">
    <property type="term" value="F:GTPase activity"/>
    <property type="evidence" value="ECO:0007669"/>
    <property type="project" value="UniProtKB-UniRule"/>
</dbReference>
<keyword evidence="5 7" id="KW-0630">Potassium</keyword>
<dbReference type="InterPro" id="IPR031168">
    <property type="entry name" value="G_TrmE"/>
</dbReference>
<keyword evidence="6 7" id="KW-0342">GTP-binding</keyword>
<feature type="binding site" evidence="7">
    <location>
        <position position="37"/>
    </location>
    <ligand>
        <name>(6S)-5-formyl-5,6,7,8-tetrahydrofolate</name>
        <dbReference type="ChEBI" id="CHEBI:57457"/>
    </ligand>
</feature>
<dbReference type="InterPro" id="IPR027266">
    <property type="entry name" value="TrmE/GcvT-like"/>
</dbReference>
<dbReference type="Pfam" id="PF10396">
    <property type="entry name" value="TrmE_N"/>
    <property type="match status" value="1"/>
</dbReference>
<organism evidence="9 10">
    <name type="scientific">Gluconobacter thailandicus</name>
    <dbReference type="NCBI Taxonomy" id="257438"/>
    <lineage>
        <taxon>Bacteria</taxon>
        <taxon>Pseudomonadati</taxon>
        <taxon>Pseudomonadota</taxon>
        <taxon>Alphaproteobacteria</taxon>
        <taxon>Acetobacterales</taxon>
        <taxon>Acetobacteraceae</taxon>
        <taxon>Gluconobacter</taxon>
    </lineage>
</organism>
<dbReference type="Pfam" id="PF12631">
    <property type="entry name" value="MnmE_helical"/>
    <property type="match status" value="1"/>
</dbReference>
<dbReference type="InterPro" id="IPR005225">
    <property type="entry name" value="Small_GTP-bd"/>
</dbReference>
<proteinExistence type="inferred from homology"/>
<dbReference type="Gene3D" id="3.40.50.300">
    <property type="entry name" value="P-loop containing nucleotide triphosphate hydrolases"/>
    <property type="match status" value="1"/>
</dbReference>
<comment type="subcellular location">
    <subcellularLocation>
        <location evidence="7">Cytoplasm</location>
    </subcellularLocation>
</comment>
<feature type="binding site" evidence="7">
    <location>
        <position position="241"/>
    </location>
    <ligand>
        <name>Mg(2+)</name>
        <dbReference type="ChEBI" id="CHEBI:18420"/>
    </ligand>
</feature>
<feature type="binding site" evidence="7">
    <location>
        <position position="93"/>
    </location>
    <ligand>
        <name>(6S)-5-formyl-5,6,7,8-tetrahydrofolate</name>
        <dbReference type="ChEBI" id="CHEBI:57457"/>
    </ligand>
</feature>
<dbReference type="GO" id="GO:0046872">
    <property type="term" value="F:metal ion binding"/>
    <property type="evidence" value="ECO:0007669"/>
    <property type="project" value="UniProtKB-KW"/>
</dbReference>
<feature type="domain" description="TrmE-type G" evidence="8">
    <location>
        <begin position="227"/>
        <end position="366"/>
    </location>
</feature>
<evidence type="ECO:0000256" key="3">
    <source>
        <dbReference type="ARBA" id="ARBA00022741"/>
    </source>
</evidence>
<dbReference type="PANTHER" id="PTHR42714">
    <property type="entry name" value="TRNA MODIFICATION GTPASE GTPBP3"/>
    <property type="match status" value="1"/>
</dbReference>
<dbReference type="CDD" id="cd14858">
    <property type="entry name" value="TrmE_N"/>
    <property type="match status" value="1"/>
</dbReference>
<comment type="similarity">
    <text evidence="1 7">Belongs to the TRAFAC class TrmE-Era-EngA-EngB-Septin-like GTPase superfamily. TrmE GTPase family.</text>
</comment>
<dbReference type="InterPro" id="IPR006073">
    <property type="entry name" value="GTP-bd"/>
</dbReference>
<dbReference type="InterPro" id="IPR027368">
    <property type="entry name" value="MnmE_dom2"/>
</dbReference>
<keyword evidence="7" id="KW-0479">Metal-binding</keyword>
<dbReference type="GO" id="GO:0002098">
    <property type="term" value="P:tRNA wobble uridine modification"/>
    <property type="evidence" value="ECO:0007669"/>
    <property type="project" value="TreeGrafter"/>
</dbReference>
<dbReference type="InterPro" id="IPR025867">
    <property type="entry name" value="MnmE_helical"/>
</dbReference>
<dbReference type="InterPro" id="IPR004520">
    <property type="entry name" value="GTPase_MnmE"/>
</dbReference>
<feature type="binding site" evidence="7">
    <location>
        <position position="440"/>
    </location>
    <ligand>
        <name>(6S)-5-formyl-5,6,7,8-tetrahydrofolate</name>
        <dbReference type="ChEBI" id="CHEBI:57457"/>
    </ligand>
</feature>
<dbReference type="PRINTS" id="PR00326">
    <property type="entry name" value="GTP1OBG"/>
</dbReference>
<accession>A0AAP9ERZ9</accession>
<keyword evidence="7" id="KW-0460">Magnesium</keyword>
<dbReference type="GO" id="GO:0030488">
    <property type="term" value="P:tRNA methylation"/>
    <property type="evidence" value="ECO:0007669"/>
    <property type="project" value="TreeGrafter"/>
</dbReference>
<feature type="binding site" evidence="7">
    <location>
        <begin position="256"/>
        <end position="262"/>
    </location>
    <ligand>
        <name>GTP</name>
        <dbReference type="ChEBI" id="CHEBI:37565"/>
    </ligand>
</feature>
<dbReference type="KEGG" id="gti:FXF46_05745"/>
<evidence type="ECO:0000313" key="10">
    <source>
        <dbReference type="Proteomes" id="UP000323560"/>
    </source>
</evidence>
<dbReference type="CDD" id="cd04164">
    <property type="entry name" value="trmE"/>
    <property type="match status" value="1"/>
</dbReference>
<dbReference type="GO" id="GO:0005737">
    <property type="term" value="C:cytoplasm"/>
    <property type="evidence" value="ECO:0007669"/>
    <property type="project" value="UniProtKB-SubCell"/>
</dbReference>
<dbReference type="NCBIfam" id="TIGR00231">
    <property type="entry name" value="small_GTP"/>
    <property type="match status" value="1"/>
</dbReference>
<evidence type="ECO:0000259" key="8">
    <source>
        <dbReference type="PROSITE" id="PS51709"/>
    </source>
</evidence>
<dbReference type="PANTHER" id="PTHR42714:SF2">
    <property type="entry name" value="TRNA MODIFICATION GTPASE GTPBP3, MITOCHONDRIAL"/>
    <property type="match status" value="1"/>
</dbReference>
<dbReference type="SUPFAM" id="SSF116878">
    <property type="entry name" value="TrmE connector domain"/>
    <property type="match status" value="1"/>
</dbReference>
<evidence type="ECO:0000256" key="5">
    <source>
        <dbReference type="ARBA" id="ARBA00022958"/>
    </source>
</evidence>
<sequence>MASCTTYEGMTPFSSSAPQVIFALATGAGRAAIAIMRASGPGSAELLKSLCGSLPAPRRASLRSLRHQGEVLDHAVVLWLPGPKSYTGEDGFELHLHAGPAVITRVADALTDLGARPAEPGEFTKRAVQKGRLDLLQAEAIADLVDSETESQRKQALQQADGALSRLYDGWAQRLRLVLAHQEALIDFPDEDLPPEVEETLLAEMSALHSEMSAHLQDNRGELMRQGLTVVIAGSPNVGKSSLLNALSGYDAAIVTHRAGTTRDAIAVDWVLNGVRLRLIDTAGLRETEDEIEAEGIRRALFHVKQADVILHLIGPDEATDALSDNEIAVRTKIDIASAPPNMLGISTQTGEGLSELRTVLTDRVSALTASAGVPPLTRARHRAGIQEAVTHLDRAQTATWPELRGEELRLSMQALGRLTGRVDVESLLDAIFGQFCIGK</sequence>
<keyword evidence="3 7" id="KW-0547">Nucleotide-binding</keyword>
<name>A0AAP9ERZ9_GLUTH</name>
<keyword evidence="4 7" id="KW-0378">Hydrolase</keyword>
<dbReference type="SUPFAM" id="SSF52540">
    <property type="entry name" value="P-loop containing nucleoside triphosphate hydrolases"/>
    <property type="match status" value="1"/>
</dbReference>
<evidence type="ECO:0000256" key="1">
    <source>
        <dbReference type="ARBA" id="ARBA00011043"/>
    </source>
</evidence>
<evidence type="ECO:0000256" key="2">
    <source>
        <dbReference type="ARBA" id="ARBA00022694"/>
    </source>
</evidence>
<dbReference type="AlphaFoldDB" id="A0AAP9ERZ9"/>
<protein>
    <recommendedName>
        <fullName evidence="7">tRNA modification GTPase MnmE</fullName>
        <ecNumber evidence="7">3.6.-.-</ecNumber>
    </recommendedName>
</protein>
<dbReference type="EC" id="3.6.-.-" evidence="7"/>
<dbReference type="HAMAP" id="MF_00379">
    <property type="entry name" value="GTPase_MnmE"/>
    <property type="match status" value="1"/>
</dbReference>
<evidence type="ECO:0000313" key="9">
    <source>
        <dbReference type="EMBL" id="QEH95835.1"/>
    </source>
</evidence>
<gene>
    <name evidence="7 9" type="primary">mnmE</name>
    <name evidence="7" type="synonym">trmE</name>
    <name evidence="9" type="ORF">FXF46_05745</name>
</gene>
<dbReference type="Pfam" id="PF01926">
    <property type="entry name" value="MMR_HSR1"/>
    <property type="match status" value="1"/>
</dbReference>
<evidence type="ECO:0000256" key="6">
    <source>
        <dbReference type="ARBA" id="ARBA00023134"/>
    </source>
</evidence>
<feature type="binding site" evidence="7">
    <location>
        <begin position="237"/>
        <end position="242"/>
    </location>
    <ligand>
        <name>GTP</name>
        <dbReference type="ChEBI" id="CHEBI:37565"/>
    </ligand>
</feature>
<dbReference type="EMBL" id="CP043043">
    <property type="protein sequence ID" value="QEH95835.1"/>
    <property type="molecule type" value="Genomic_DNA"/>
</dbReference>
<comment type="cofactor">
    <cofactor evidence="7">
        <name>K(+)</name>
        <dbReference type="ChEBI" id="CHEBI:29103"/>
    </cofactor>
    <text evidence="7">Binds 1 potassium ion per subunit.</text>
</comment>
<dbReference type="FunFam" id="3.30.1360.120:FF:000007">
    <property type="entry name" value="tRNA modification GTPase GTPBP3, mitochondrial"/>
    <property type="match status" value="1"/>
</dbReference>
<keyword evidence="7" id="KW-0963">Cytoplasm</keyword>
<evidence type="ECO:0000256" key="4">
    <source>
        <dbReference type="ARBA" id="ARBA00022801"/>
    </source>
</evidence>
<dbReference type="InterPro" id="IPR018948">
    <property type="entry name" value="GTP-bd_TrmE_N"/>
</dbReference>
<evidence type="ECO:0000256" key="7">
    <source>
        <dbReference type="HAMAP-Rule" id="MF_00379"/>
    </source>
</evidence>
<dbReference type="PROSITE" id="PS51709">
    <property type="entry name" value="G_TRME"/>
    <property type="match status" value="1"/>
</dbReference>
<feature type="binding site" evidence="7">
    <location>
        <position position="262"/>
    </location>
    <ligand>
        <name>Mg(2+)</name>
        <dbReference type="ChEBI" id="CHEBI:18420"/>
    </ligand>
</feature>